<dbReference type="Pfam" id="PF17289">
    <property type="entry name" value="Terminase_6C"/>
    <property type="match status" value="1"/>
</dbReference>
<evidence type="ECO:0000313" key="4">
    <source>
        <dbReference type="Proteomes" id="UP000466104"/>
    </source>
</evidence>
<protein>
    <submittedName>
        <fullName evidence="3">Phage terminase large subunit</fullName>
    </submittedName>
</protein>
<evidence type="ECO:0000313" key="3">
    <source>
        <dbReference type="EMBL" id="MSS45301.1"/>
    </source>
</evidence>
<dbReference type="Gene3D" id="3.30.420.240">
    <property type="match status" value="1"/>
</dbReference>
<evidence type="ECO:0000256" key="1">
    <source>
        <dbReference type="ARBA" id="ARBA00022612"/>
    </source>
</evidence>
<organism evidence="3 4">
    <name type="scientific">Cutibacterium porci</name>
    <dbReference type="NCBI Taxonomy" id="2605781"/>
    <lineage>
        <taxon>Bacteria</taxon>
        <taxon>Bacillati</taxon>
        <taxon>Actinomycetota</taxon>
        <taxon>Actinomycetes</taxon>
        <taxon>Propionibacteriales</taxon>
        <taxon>Propionibacteriaceae</taxon>
        <taxon>Cutibacterium</taxon>
    </lineage>
</organism>
<dbReference type="EMBL" id="VUMG01000002">
    <property type="protein sequence ID" value="MSS45301.1"/>
    <property type="molecule type" value="Genomic_DNA"/>
</dbReference>
<gene>
    <name evidence="3" type="primary">terL</name>
    <name evidence="3" type="ORF">FYJ43_04415</name>
</gene>
<name>A0A7K0J5S7_9ACTN</name>
<keyword evidence="1" id="KW-1188">Viral release from host cell</keyword>
<evidence type="ECO:0000259" key="2">
    <source>
        <dbReference type="Pfam" id="PF17289"/>
    </source>
</evidence>
<dbReference type="AlphaFoldDB" id="A0A7K0J5S7"/>
<accession>A0A7K0J5S7</accession>
<dbReference type="Proteomes" id="UP000466104">
    <property type="component" value="Unassembled WGS sequence"/>
</dbReference>
<keyword evidence="4" id="KW-1185">Reference proteome</keyword>
<dbReference type="RefSeq" id="WP_154562422.1">
    <property type="nucleotide sequence ID" value="NZ_VUMG01000002.1"/>
</dbReference>
<comment type="caution">
    <text evidence="3">The sequence shown here is derived from an EMBL/GenBank/DDBJ whole genome shotgun (WGS) entry which is preliminary data.</text>
</comment>
<dbReference type="NCBIfam" id="TIGR01630">
    <property type="entry name" value="psiM2_ORF9"/>
    <property type="match status" value="1"/>
</dbReference>
<sequence length="479" mass="52861">MSAPILRLNPATAAAMRTILADTTNRWDTPGDMAQELDPTTIQTPALRLIDTQLAQLADTTDGRLIVSMPPQEGKSQRCSRRFPLWALTHNPDTRIAIASYAHSVARRWGRIIRDDIASHPSLGLTVRPDLSAQHEWQLAGHDGGVYATGVGGSLTGRAVDLLIIDDPIKDREQADSKVYRERVWDWWTDVASTRLAPGAPVVLILTRWHEDDLAGRLLASDDANRWSVINIPAQADSSDDPLGRTPGQWLQSARGRTDTQWEAIKRQAGSRTFASLYQGHPSPPGGTIFNRDHWVIDDRPAWQADNTGQRWVPNGAVFTSWDLTFKGGEHTDWAVGQTWQHDGATLRLLDQARGHWSFTETCQHMQRMAARWPQATAHLVEDKANGPAVIDALSHTLPGLVPVQPQGGKEARAAAVQPLVEAGNVHLPGFEPWTWDLIEELAAFPNATHDDQVDALTQALTWAVITRRRQGTTLTAIG</sequence>
<proteinExistence type="predicted"/>
<dbReference type="Pfam" id="PF03237">
    <property type="entry name" value="Terminase_6N"/>
    <property type="match status" value="1"/>
</dbReference>
<dbReference type="InterPro" id="IPR035421">
    <property type="entry name" value="Terminase_6C"/>
</dbReference>
<reference evidence="3 4" key="1">
    <citation type="submission" date="2019-08" db="EMBL/GenBank/DDBJ databases">
        <title>In-depth cultivation of the pig gut microbiome towards novel bacterial diversity and tailored functional studies.</title>
        <authorList>
            <person name="Wylensek D."/>
            <person name="Hitch T.C.A."/>
            <person name="Clavel T."/>
        </authorList>
    </citation>
    <scope>NUCLEOTIDE SEQUENCE [LARGE SCALE GENOMIC DNA]</scope>
    <source>
        <strain evidence="3 4">WCA-380-WT-3A</strain>
    </source>
</reference>
<feature type="domain" description="Terminase large subunit gp17-like C-terminal" evidence="2">
    <location>
        <begin position="321"/>
        <end position="461"/>
    </location>
</feature>
<dbReference type="InterPro" id="IPR006517">
    <property type="entry name" value="Phage_terminase_lsu-like_C"/>
</dbReference>